<proteinExistence type="predicted"/>
<dbReference type="AlphaFoldDB" id="A0A4Y2TJA8"/>
<dbReference type="Proteomes" id="UP000499080">
    <property type="component" value="Unassembled WGS sequence"/>
</dbReference>
<comment type="caution">
    <text evidence="1">The sequence shown here is derived from an EMBL/GenBank/DDBJ whole genome shotgun (WGS) entry which is preliminary data.</text>
</comment>
<name>A0A4Y2TJA8_ARAVE</name>
<keyword evidence="2" id="KW-1185">Reference proteome</keyword>
<organism evidence="1 2">
    <name type="scientific">Araneus ventricosus</name>
    <name type="common">Orbweaver spider</name>
    <name type="synonym">Epeira ventricosa</name>
    <dbReference type="NCBI Taxonomy" id="182803"/>
    <lineage>
        <taxon>Eukaryota</taxon>
        <taxon>Metazoa</taxon>
        <taxon>Ecdysozoa</taxon>
        <taxon>Arthropoda</taxon>
        <taxon>Chelicerata</taxon>
        <taxon>Arachnida</taxon>
        <taxon>Araneae</taxon>
        <taxon>Araneomorphae</taxon>
        <taxon>Entelegynae</taxon>
        <taxon>Araneoidea</taxon>
        <taxon>Araneidae</taxon>
        <taxon>Araneus</taxon>
    </lineage>
</organism>
<sequence length="159" mass="17769">MIKEGPRADTSIRVEECLALDRFKAVSHDHSTPRRLRGGIPTLPFFSPSQNVGRSFMSLSTQTTSPSAKGTATPYCTYFSPRRLQSPLERESLTVLPYLRCSHFSIYDPEVQMDFKRSWISKLPSTPPQFFIASIPNFSLFIAKSVIADIAMTTGFGAE</sequence>
<accession>A0A4Y2TJA8</accession>
<protein>
    <submittedName>
        <fullName evidence="1">Uncharacterized protein</fullName>
    </submittedName>
</protein>
<evidence type="ECO:0000313" key="1">
    <source>
        <dbReference type="EMBL" id="GBN99195.1"/>
    </source>
</evidence>
<gene>
    <name evidence="1" type="ORF">AVEN_33220_1</name>
</gene>
<evidence type="ECO:0000313" key="2">
    <source>
        <dbReference type="Proteomes" id="UP000499080"/>
    </source>
</evidence>
<dbReference type="EMBL" id="BGPR01028196">
    <property type="protein sequence ID" value="GBN99195.1"/>
    <property type="molecule type" value="Genomic_DNA"/>
</dbReference>
<reference evidence="1 2" key="1">
    <citation type="journal article" date="2019" name="Sci. Rep.">
        <title>Orb-weaving spider Araneus ventricosus genome elucidates the spidroin gene catalogue.</title>
        <authorList>
            <person name="Kono N."/>
            <person name="Nakamura H."/>
            <person name="Ohtoshi R."/>
            <person name="Moran D.A.P."/>
            <person name="Shinohara A."/>
            <person name="Yoshida Y."/>
            <person name="Fujiwara M."/>
            <person name="Mori M."/>
            <person name="Tomita M."/>
            <person name="Arakawa K."/>
        </authorList>
    </citation>
    <scope>NUCLEOTIDE SEQUENCE [LARGE SCALE GENOMIC DNA]</scope>
</reference>